<dbReference type="AlphaFoldDB" id="X6M2R3"/>
<accession>X6M2R3</accession>
<gene>
    <name evidence="1" type="ORF">RFI_29657</name>
</gene>
<comment type="caution">
    <text evidence="1">The sequence shown here is derived from an EMBL/GenBank/DDBJ whole genome shotgun (WGS) entry which is preliminary data.</text>
</comment>
<proteinExistence type="predicted"/>
<reference evidence="1 2" key="1">
    <citation type="journal article" date="2013" name="Curr. Biol.">
        <title>The Genome of the Foraminiferan Reticulomyxa filosa.</title>
        <authorList>
            <person name="Glockner G."/>
            <person name="Hulsmann N."/>
            <person name="Schleicher M."/>
            <person name="Noegel A.A."/>
            <person name="Eichinger L."/>
            <person name="Gallinger C."/>
            <person name="Pawlowski J."/>
            <person name="Sierra R."/>
            <person name="Euteneuer U."/>
            <person name="Pillet L."/>
            <person name="Moustafa A."/>
            <person name="Platzer M."/>
            <person name="Groth M."/>
            <person name="Szafranski K."/>
            <person name="Schliwa M."/>
        </authorList>
    </citation>
    <scope>NUCLEOTIDE SEQUENCE [LARGE SCALE GENOMIC DNA]</scope>
</reference>
<dbReference type="EMBL" id="ASPP01025812">
    <property type="protein sequence ID" value="ETO07732.1"/>
    <property type="molecule type" value="Genomic_DNA"/>
</dbReference>
<name>X6M2R3_RETFI</name>
<keyword evidence="2" id="KW-1185">Reference proteome</keyword>
<evidence type="ECO:0000313" key="1">
    <source>
        <dbReference type="EMBL" id="ETO07732.1"/>
    </source>
</evidence>
<evidence type="ECO:0000313" key="2">
    <source>
        <dbReference type="Proteomes" id="UP000023152"/>
    </source>
</evidence>
<organism evidence="1 2">
    <name type="scientific">Reticulomyxa filosa</name>
    <dbReference type="NCBI Taxonomy" id="46433"/>
    <lineage>
        <taxon>Eukaryota</taxon>
        <taxon>Sar</taxon>
        <taxon>Rhizaria</taxon>
        <taxon>Retaria</taxon>
        <taxon>Foraminifera</taxon>
        <taxon>Monothalamids</taxon>
        <taxon>Reticulomyxidae</taxon>
        <taxon>Reticulomyxa</taxon>
    </lineage>
</organism>
<dbReference type="Proteomes" id="UP000023152">
    <property type="component" value="Unassembled WGS sequence"/>
</dbReference>
<sequence>MTHYTLQSYGLESEVTVVLQHDYDHYGVMKKKQNKKDFGFNLTDGFIQSKITEGETLYKNENDEENTTSYMVDNQGHCIHKSSIWKVKTIGKNKKVTFQNMSTKKYLRVSNRGSTIDADGIDCIEQKCQFTVHFRIKIEAISQSGTFMAVHNNSSLLSNVVLTNRRDDRCLFRMIDIPNIQQFQDQDDDQKNNNNNNNIFGMQNIVSNKFIGANEVNGKLYIDDGNVKEQKSNQKKGVHRKGTVM</sequence>
<protein>
    <submittedName>
        <fullName evidence="1">Uncharacterized protein</fullName>
    </submittedName>
</protein>